<keyword evidence="3 5" id="KW-0949">S-adenosyl-L-methionine</keyword>
<accession>A0A844ZIT4</accession>
<dbReference type="PANTHER" id="PTHR18895:SF74">
    <property type="entry name" value="MTRF1L RELEASE FACTOR GLUTAMINE METHYLTRANSFERASE"/>
    <property type="match status" value="1"/>
</dbReference>
<proteinExistence type="inferred from homology"/>
<evidence type="ECO:0000259" key="7">
    <source>
        <dbReference type="Pfam" id="PF17827"/>
    </source>
</evidence>
<evidence type="ECO:0000256" key="2">
    <source>
        <dbReference type="ARBA" id="ARBA00022679"/>
    </source>
</evidence>
<evidence type="ECO:0000313" key="8">
    <source>
        <dbReference type="EMBL" id="MXO87182.1"/>
    </source>
</evidence>
<dbReference type="PROSITE" id="PS00092">
    <property type="entry name" value="N6_MTASE"/>
    <property type="match status" value="1"/>
</dbReference>
<dbReference type="InterPro" id="IPR050320">
    <property type="entry name" value="N5-glutamine_MTase"/>
</dbReference>
<dbReference type="OrthoDB" id="9800643at2"/>
<dbReference type="NCBIfam" id="TIGR03534">
    <property type="entry name" value="RF_mod_PrmC"/>
    <property type="match status" value="1"/>
</dbReference>
<dbReference type="Gene3D" id="1.10.8.10">
    <property type="entry name" value="DNA helicase RuvA subunit, C-terminal domain"/>
    <property type="match status" value="1"/>
</dbReference>
<dbReference type="Pfam" id="PF05175">
    <property type="entry name" value="MTS"/>
    <property type="match status" value="1"/>
</dbReference>
<protein>
    <recommendedName>
        <fullName evidence="5">Release factor glutamine methyltransferase</fullName>
        <shortName evidence="5">RF MTase</shortName>
        <ecNumber evidence="5">2.1.1.297</ecNumber>
    </recommendedName>
    <alternativeName>
        <fullName evidence="5">N5-glutamine methyltransferase PrmC</fullName>
    </alternativeName>
    <alternativeName>
        <fullName evidence="5">Protein-(glutamine-N5) MTase PrmC</fullName>
    </alternativeName>
    <alternativeName>
        <fullName evidence="5">Protein-glutamine N-methyltransferase PrmC</fullName>
    </alternativeName>
</protein>
<gene>
    <name evidence="5 8" type="primary">prmC</name>
    <name evidence="8" type="ORF">GRI32_00325</name>
</gene>
<dbReference type="CDD" id="cd02440">
    <property type="entry name" value="AdoMet_MTases"/>
    <property type="match status" value="1"/>
</dbReference>
<feature type="binding site" evidence="5">
    <location>
        <begin position="203"/>
        <end position="206"/>
    </location>
    <ligand>
        <name>substrate</name>
    </ligand>
</feature>
<dbReference type="SUPFAM" id="SSF53335">
    <property type="entry name" value="S-adenosyl-L-methionine-dependent methyltransferases"/>
    <property type="match status" value="1"/>
</dbReference>
<keyword evidence="1 5" id="KW-0489">Methyltransferase</keyword>
<comment type="similarity">
    <text evidence="5">Belongs to the protein N5-glutamine methyltransferase family. PrmC subfamily.</text>
</comment>
<dbReference type="AlphaFoldDB" id="A0A844ZIT4"/>
<evidence type="ECO:0000313" key="9">
    <source>
        <dbReference type="Proteomes" id="UP000435243"/>
    </source>
</evidence>
<comment type="function">
    <text evidence="5">Methylates the class 1 translation termination release factors RF1/PrfA and RF2/PrfB on the glutamine residue of the universally conserved GGQ motif.</text>
</comment>
<feature type="binding site" evidence="5">
    <location>
        <position position="203"/>
    </location>
    <ligand>
        <name>S-adenosyl-L-methionine</name>
        <dbReference type="ChEBI" id="CHEBI:59789"/>
    </ligand>
</feature>
<dbReference type="NCBIfam" id="TIGR00536">
    <property type="entry name" value="hemK_fam"/>
    <property type="match status" value="1"/>
</dbReference>
<feature type="domain" description="Release factor glutamine methyltransferase N-terminal" evidence="7">
    <location>
        <begin position="22"/>
        <end position="90"/>
    </location>
</feature>
<dbReference type="RefSeq" id="WP_160589150.1">
    <property type="nucleotide sequence ID" value="NZ_BAAAFP010000002.1"/>
</dbReference>
<dbReference type="PANTHER" id="PTHR18895">
    <property type="entry name" value="HEMK METHYLTRANSFERASE"/>
    <property type="match status" value="1"/>
</dbReference>
<keyword evidence="2 5" id="KW-0808">Transferase</keyword>
<dbReference type="HAMAP" id="MF_02126">
    <property type="entry name" value="RF_methyltr_PrmC"/>
    <property type="match status" value="1"/>
</dbReference>
<name>A0A844ZIT4_9SPHN</name>
<dbReference type="InterPro" id="IPR007848">
    <property type="entry name" value="Small_mtfrase_dom"/>
</dbReference>
<dbReference type="InterPro" id="IPR004556">
    <property type="entry name" value="HemK-like"/>
</dbReference>
<organism evidence="8 9">
    <name type="scientific">Alteraurantiacibacter aestuarii</name>
    <dbReference type="NCBI Taxonomy" id="650004"/>
    <lineage>
        <taxon>Bacteria</taxon>
        <taxon>Pseudomonadati</taxon>
        <taxon>Pseudomonadota</taxon>
        <taxon>Alphaproteobacteria</taxon>
        <taxon>Sphingomonadales</taxon>
        <taxon>Erythrobacteraceae</taxon>
        <taxon>Alteraurantiacibacter</taxon>
    </lineage>
</organism>
<dbReference type="Proteomes" id="UP000435243">
    <property type="component" value="Unassembled WGS sequence"/>
</dbReference>
<dbReference type="GO" id="GO:0032259">
    <property type="term" value="P:methylation"/>
    <property type="evidence" value="ECO:0007669"/>
    <property type="project" value="UniProtKB-KW"/>
</dbReference>
<dbReference type="EMBL" id="WTYY01000001">
    <property type="protein sequence ID" value="MXO87182.1"/>
    <property type="molecule type" value="Genomic_DNA"/>
</dbReference>
<dbReference type="GO" id="GO:0102559">
    <property type="term" value="F:peptide chain release factor N(5)-glutamine methyltransferase activity"/>
    <property type="evidence" value="ECO:0007669"/>
    <property type="project" value="UniProtKB-EC"/>
</dbReference>
<feature type="domain" description="Methyltransferase small" evidence="6">
    <location>
        <begin position="119"/>
        <end position="213"/>
    </location>
</feature>
<dbReference type="Gene3D" id="3.40.50.150">
    <property type="entry name" value="Vaccinia Virus protein VP39"/>
    <property type="match status" value="1"/>
</dbReference>
<feature type="binding site" evidence="5">
    <location>
        <begin position="133"/>
        <end position="137"/>
    </location>
    <ligand>
        <name>S-adenosyl-L-methionine</name>
        <dbReference type="ChEBI" id="CHEBI:59789"/>
    </ligand>
</feature>
<evidence type="ECO:0000256" key="4">
    <source>
        <dbReference type="ARBA" id="ARBA00048391"/>
    </source>
</evidence>
<keyword evidence="9" id="KW-1185">Reference proteome</keyword>
<dbReference type="EC" id="2.1.1.297" evidence="5"/>
<comment type="caution">
    <text evidence="8">The sequence shown here is derived from an EMBL/GenBank/DDBJ whole genome shotgun (WGS) entry which is preliminary data.</text>
</comment>
<feature type="binding site" evidence="5">
    <location>
        <position position="185"/>
    </location>
    <ligand>
        <name>S-adenosyl-L-methionine</name>
        <dbReference type="ChEBI" id="CHEBI:59789"/>
    </ligand>
</feature>
<dbReference type="InterPro" id="IPR002052">
    <property type="entry name" value="DNA_methylase_N6_adenine_CS"/>
</dbReference>
<evidence type="ECO:0000256" key="5">
    <source>
        <dbReference type="HAMAP-Rule" id="MF_02126"/>
    </source>
</evidence>
<dbReference type="GO" id="GO:0003676">
    <property type="term" value="F:nucleic acid binding"/>
    <property type="evidence" value="ECO:0007669"/>
    <property type="project" value="InterPro"/>
</dbReference>
<feature type="binding site" evidence="5">
    <location>
        <position position="156"/>
    </location>
    <ligand>
        <name>S-adenosyl-L-methionine</name>
        <dbReference type="ChEBI" id="CHEBI:59789"/>
    </ligand>
</feature>
<dbReference type="Pfam" id="PF17827">
    <property type="entry name" value="PrmC_N"/>
    <property type="match status" value="1"/>
</dbReference>
<comment type="catalytic activity">
    <reaction evidence="4 5">
        <text>L-glutaminyl-[peptide chain release factor] + S-adenosyl-L-methionine = N(5)-methyl-L-glutaminyl-[peptide chain release factor] + S-adenosyl-L-homocysteine + H(+)</text>
        <dbReference type="Rhea" id="RHEA:42896"/>
        <dbReference type="Rhea" id="RHEA-COMP:10271"/>
        <dbReference type="Rhea" id="RHEA-COMP:10272"/>
        <dbReference type="ChEBI" id="CHEBI:15378"/>
        <dbReference type="ChEBI" id="CHEBI:30011"/>
        <dbReference type="ChEBI" id="CHEBI:57856"/>
        <dbReference type="ChEBI" id="CHEBI:59789"/>
        <dbReference type="ChEBI" id="CHEBI:61891"/>
        <dbReference type="EC" id="2.1.1.297"/>
    </reaction>
</comment>
<sequence>MKPNASPPWRTEVAGTSTVAGVLRAAAQQLAGTSDTARLDAELLMAHALGVSRSDLLLRHMGAISPALLDRFNHLLDRRLRSEPVAYILGYQEFRDLNFAVNAHVLIPRADSETTLQAALDAAPGSARVLDCGTGSGALLLSFLHERPGSSGIGIDASAQALGVAACNCESLGLTGRAQFFVRDWNQPGWAEQLGRFDLILSNPPYVEADAQLDSSVRDFEPAQALFAGPDGLDDYRALIPQLPALLEPGGVAVLEIGATQAGAVTQIATQSGFTVQCHEDLGGRPRALVLRLGLGK</sequence>
<dbReference type="InterPro" id="IPR019874">
    <property type="entry name" value="RF_methyltr_PrmC"/>
</dbReference>
<dbReference type="InterPro" id="IPR040758">
    <property type="entry name" value="PrmC_N"/>
</dbReference>
<evidence type="ECO:0000256" key="3">
    <source>
        <dbReference type="ARBA" id="ARBA00022691"/>
    </source>
</evidence>
<evidence type="ECO:0000256" key="1">
    <source>
        <dbReference type="ARBA" id="ARBA00022603"/>
    </source>
</evidence>
<dbReference type="InterPro" id="IPR029063">
    <property type="entry name" value="SAM-dependent_MTases_sf"/>
</dbReference>
<evidence type="ECO:0000259" key="6">
    <source>
        <dbReference type="Pfam" id="PF05175"/>
    </source>
</evidence>
<reference evidence="8 9" key="1">
    <citation type="submission" date="2019-12" db="EMBL/GenBank/DDBJ databases">
        <title>Genomic-based taxomic classification of the family Erythrobacteraceae.</title>
        <authorList>
            <person name="Xu L."/>
        </authorList>
    </citation>
    <scope>NUCLEOTIDE SEQUENCE [LARGE SCALE GENOMIC DNA]</scope>
    <source>
        <strain evidence="8 9">JCM 16339</strain>
    </source>
</reference>